<dbReference type="Proteomes" id="UP000007812">
    <property type="component" value="Chromosome"/>
</dbReference>
<evidence type="ECO:0000313" key="1">
    <source>
        <dbReference type="EMBL" id="AEB95663.1"/>
    </source>
</evidence>
<organism evidence="1 2">
    <name type="scientific">Metallosphaera cuprina (strain Ar-4)</name>
    <dbReference type="NCBI Taxonomy" id="1006006"/>
    <lineage>
        <taxon>Archaea</taxon>
        <taxon>Thermoproteota</taxon>
        <taxon>Thermoprotei</taxon>
        <taxon>Sulfolobales</taxon>
        <taxon>Sulfolobaceae</taxon>
        <taxon>Metallosphaera</taxon>
    </lineage>
</organism>
<protein>
    <submittedName>
        <fullName evidence="1">Uncharacterized protein</fullName>
    </submittedName>
</protein>
<dbReference type="eggNOG" id="arCOG05905">
    <property type="taxonomic scope" value="Archaea"/>
</dbReference>
<dbReference type="PATRIC" id="fig|1006006.8.peg.1555"/>
<name>F4FZH3_METCR</name>
<dbReference type="HOGENOM" id="CLU_1335106_0_0_2"/>
<dbReference type="KEGG" id="mcn:Mcup_1560"/>
<evidence type="ECO:0000313" key="2">
    <source>
        <dbReference type="Proteomes" id="UP000007812"/>
    </source>
</evidence>
<dbReference type="STRING" id="1006006.Mcup_1560"/>
<reference evidence="1 2" key="1">
    <citation type="journal article" date="2011" name="J. Bacteriol.">
        <title>Complete genome sequence of Metallosphaera cuprina, a metal sulfide-oxidizing archaeon from a hot spring.</title>
        <authorList>
            <person name="Liu L.J."/>
            <person name="You X.Y."/>
            <person name="Zheng H."/>
            <person name="Wang S."/>
            <person name="Jiang C.Y."/>
            <person name="Liu S.J."/>
        </authorList>
    </citation>
    <scope>NUCLEOTIDE SEQUENCE [LARGE SCALE GENOMIC DNA]</scope>
    <source>
        <strain evidence="1 2">Ar-4</strain>
    </source>
</reference>
<sequence length="176" mass="20721">MEGQHLLIKYMGRELNDLKFHLTIKERALLEKVKMISRSTGIEVDPTPALAYPGKSRTLMLNKLMGQIFEEFVYRILANKFQVQRQVKAFESLYNFTHRRYHNTPDILVEGRIPVEAKVSFYNYEQISEYSKKYRVGAVVLAYSSNCYVPSGWRYFTNFLADQRRLLNWLDSVLHA</sequence>
<dbReference type="AlphaFoldDB" id="F4FZH3"/>
<keyword evidence="2" id="KW-1185">Reference proteome</keyword>
<accession>F4FZH3</accession>
<gene>
    <name evidence="1" type="ordered locus">Mcup_1560</name>
</gene>
<proteinExistence type="predicted"/>
<dbReference type="EMBL" id="CP002656">
    <property type="protein sequence ID" value="AEB95663.1"/>
    <property type="molecule type" value="Genomic_DNA"/>
</dbReference>